<evidence type="ECO:0000313" key="3">
    <source>
        <dbReference type="Proteomes" id="UP000189940"/>
    </source>
</evidence>
<name>A0A1V4I1Y1_NITVU</name>
<feature type="region of interest" description="Disordered" evidence="1">
    <location>
        <begin position="1"/>
        <end position="23"/>
    </location>
</feature>
<dbReference type="STRING" id="29421.B2M20_05295"/>
<sequence>MQQPKGPPGLRDAGGTWRADQSARVDAVRTLRWRQLGNADKPRRISQNGRSRNGNGYAEQHAERRREGAIMVVIGWAVNVALGDVTMMDMHMTCEVAVVVHGTVQDNGWFRQYARGSRGLRNRHQHSLKQKRTHRQEHECSCERE</sequence>
<accession>A0A1V4I1Y1</accession>
<evidence type="ECO:0000256" key="1">
    <source>
        <dbReference type="SAM" id="MobiDB-lite"/>
    </source>
</evidence>
<feature type="region of interest" description="Disordered" evidence="1">
    <location>
        <begin position="36"/>
        <end position="61"/>
    </location>
</feature>
<dbReference type="AlphaFoldDB" id="A0A1V4I1Y1"/>
<comment type="caution">
    <text evidence="2">The sequence shown here is derived from an EMBL/GenBank/DDBJ whole genome shotgun (WGS) entry which is preliminary data.</text>
</comment>
<gene>
    <name evidence="2" type="ORF">B2M20_05295</name>
</gene>
<dbReference type="EMBL" id="MWPQ01000023">
    <property type="protein sequence ID" value="OPH83822.1"/>
    <property type="molecule type" value="Genomic_DNA"/>
</dbReference>
<protein>
    <submittedName>
        <fullName evidence="2">Uncharacterized protein</fullName>
    </submittedName>
</protein>
<feature type="compositionally biased region" description="Polar residues" evidence="1">
    <location>
        <begin position="45"/>
        <end position="54"/>
    </location>
</feature>
<proteinExistence type="predicted"/>
<evidence type="ECO:0000313" key="2">
    <source>
        <dbReference type="EMBL" id="OPH83822.1"/>
    </source>
</evidence>
<dbReference type="Proteomes" id="UP000189940">
    <property type="component" value="Unassembled WGS sequence"/>
</dbReference>
<keyword evidence="3" id="KW-1185">Reference proteome</keyword>
<reference evidence="2 3" key="1">
    <citation type="submission" date="2017-02" db="EMBL/GenBank/DDBJ databases">
        <title>Genome sequence of the nitrite-oxidizing bacterium Nitrobacter vulgaris strain Ab1.</title>
        <authorList>
            <person name="Mellbye B.L."/>
            <person name="Davis E.W."/>
            <person name="Spieck E."/>
            <person name="Chang J.H."/>
            <person name="Bottomley P.J."/>
            <person name="Sayavedra-Soto L.A."/>
        </authorList>
    </citation>
    <scope>NUCLEOTIDE SEQUENCE [LARGE SCALE GENOMIC DNA]</scope>
    <source>
        <strain evidence="2 3">Ab1</strain>
    </source>
</reference>
<organism evidence="2 3">
    <name type="scientific">Nitrobacter vulgaris</name>
    <dbReference type="NCBI Taxonomy" id="29421"/>
    <lineage>
        <taxon>Bacteria</taxon>
        <taxon>Pseudomonadati</taxon>
        <taxon>Pseudomonadota</taxon>
        <taxon>Alphaproteobacteria</taxon>
        <taxon>Hyphomicrobiales</taxon>
        <taxon>Nitrobacteraceae</taxon>
        <taxon>Nitrobacter</taxon>
    </lineage>
</organism>